<keyword evidence="2" id="KW-1133">Transmembrane helix</keyword>
<feature type="domain" description="T-SNARE coiled-coil homology" evidence="3">
    <location>
        <begin position="174"/>
        <end position="229"/>
    </location>
</feature>
<accession>A0A151Z8T2</accession>
<evidence type="ECO:0000313" key="4">
    <source>
        <dbReference type="EMBL" id="KYQ90348.1"/>
    </source>
</evidence>
<dbReference type="OMA" id="MIAYDIN"/>
<dbReference type="AlphaFoldDB" id="A0A151Z8T2"/>
<keyword evidence="1" id="KW-0175">Coiled coil</keyword>
<comment type="caution">
    <text evidence="4">The sequence shown here is derived from an EMBL/GenBank/DDBJ whole genome shotgun (WGS) entry which is preliminary data.</text>
</comment>
<keyword evidence="2" id="KW-0472">Membrane</keyword>
<dbReference type="InterPro" id="IPR000727">
    <property type="entry name" value="T_SNARE_dom"/>
</dbReference>
<dbReference type="InParanoid" id="A0A151Z8T2"/>
<protein>
    <recommendedName>
        <fullName evidence="3">t-SNARE coiled-coil homology domain-containing protein</fullName>
    </recommendedName>
</protein>
<dbReference type="SUPFAM" id="SSF58038">
    <property type="entry name" value="SNARE fusion complex"/>
    <property type="match status" value="1"/>
</dbReference>
<sequence length="258" mass="29651">MKSLLSRVEKIQRECVDVQDKSKHLQQDCKFTLLRRKIGIEIKSAKDLIKERDNAEDVIPGSYKIAELSYHVRAKIREVILDTDKLEKMYQRSHDRFTKKNKADPEKEKKLELHKEEVGLARAHIQELELKSQKRTGNAFIPLATSNAGTVPTMLPDIDNEDFRQLHIHNKIIDGNLDKIYDLLQTTKEIAIDMGTNANKQSVMIDNLTQKTDKLEIKLETINVRLKKLIKGIRKADRFLIDVALICVLLGIGGFIMI</sequence>
<keyword evidence="5" id="KW-1185">Reference proteome</keyword>
<dbReference type="FunCoup" id="A0A151Z8T2">
    <property type="interactions" value="34"/>
</dbReference>
<gene>
    <name evidence="4" type="ORF">DLAC_08962</name>
</gene>
<dbReference type="OrthoDB" id="29755at2759"/>
<dbReference type="PROSITE" id="PS50192">
    <property type="entry name" value="T_SNARE"/>
    <property type="match status" value="1"/>
</dbReference>
<evidence type="ECO:0000256" key="1">
    <source>
        <dbReference type="SAM" id="Coils"/>
    </source>
</evidence>
<dbReference type="Gene3D" id="1.20.5.110">
    <property type="match status" value="1"/>
</dbReference>
<feature type="transmembrane region" description="Helical" evidence="2">
    <location>
        <begin position="239"/>
        <end position="257"/>
    </location>
</feature>
<organism evidence="4 5">
    <name type="scientific">Tieghemostelium lacteum</name>
    <name type="common">Slime mold</name>
    <name type="synonym">Dictyostelium lacteum</name>
    <dbReference type="NCBI Taxonomy" id="361077"/>
    <lineage>
        <taxon>Eukaryota</taxon>
        <taxon>Amoebozoa</taxon>
        <taxon>Evosea</taxon>
        <taxon>Eumycetozoa</taxon>
        <taxon>Dictyostelia</taxon>
        <taxon>Dictyosteliales</taxon>
        <taxon>Raperosteliaceae</taxon>
        <taxon>Tieghemostelium</taxon>
    </lineage>
</organism>
<keyword evidence="2" id="KW-0812">Transmembrane</keyword>
<dbReference type="STRING" id="361077.A0A151Z8T2"/>
<dbReference type="Proteomes" id="UP000076078">
    <property type="component" value="Unassembled WGS sequence"/>
</dbReference>
<evidence type="ECO:0000313" key="5">
    <source>
        <dbReference type="Proteomes" id="UP000076078"/>
    </source>
</evidence>
<dbReference type="EMBL" id="LODT01000037">
    <property type="protein sequence ID" value="KYQ90348.1"/>
    <property type="molecule type" value="Genomic_DNA"/>
</dbReference>
<name>A0A151Z8T2_TIELA</name>
<evidence type="ECO:0000259" key="3">
    <source>
        <dbReference type="PROSITE" id="PS50192"/>
    </source>
</evidence>
<evidence type="ECO:0000256" key="2">
    <source>
        <dbReference type="SAM" id="Phobius"/>
    </source>
</evidence>
<reference evidence="4 5" key="1">
    <citation type="submission" date="2015-12" db="EMBL/GenBank/DDBJ databases">
        <title>Dictyostelia acquired genes for synthesis and detection of signals that induce cell-type specialization by lateral gene transfer from prokaryotes.</title>
        <authorList>
            <person name="Gloeckner G."/>
            <person name="Schaap P."/>
        </authorList>
    </citation>
    <scope>NUCLEOTIDE SEQUENCE [LARGE SCALE GENOMIC DNA]</scope>
    <source>
        <strain evidence="4 5">TK</strain>
    </source>
</reference>
<proteinExistence type="predicted"/>
<feature type="coiled-coil region" evidence="1">
    <location>
        <begin position="1"/>
        <end position="28"/>
    </location>
</feature>